<evidence type="ECO:0000259" key="3">
    <source>
        <dbReference type="Pfam" id="PF25954"/>
    </source>
</evidence>
<organism evidence="4 5">
    <name type="scientific">Stieleria magnilauensis</name>
    <dbReference type="NCBI Taxonomy" id="2527963"/>
    <lineage>
        <taxon>Bacteria</taxon>
        <taxon>Pseudomonadati</taxon>
        <taxon>Planctomycetota</taxon>
        <taxon>Planctomycetia</taxon>
        <taxon>Pirellulales</taxon>
        <taxon>Pirellulaceae</taxon>
        <taxon>Stieleria</taxon>
    </lineage>
</organism>
<evidence type="ECO:0000313" key="5">
    <source>
        <dbReference type="Proteomes" id="UP000318081"/>
    </source>
</evidence>
<feature type="chain" id="PRO_5046012149" evidence="2">
    <location>
        <begin position="29"/>
        <end position="434"/>
    </location>
</feature>
<dbReference type="EMBL" id="CP036432">
    <property type="protein sequence ID" value="QDV88468.1"/>
    <property type="molecule type" value="Genomic_DNA"/>
</dbReference>
<dbReference type="Gene3D" id="2.40.420.20">
    <property type="match status" value="1"/>
</dbReference>
<reference evidence="4 5" key="1">
    <citation type="submission" date="2019-02" db="EMBL/GenBank/DDBJ databases">
        <title>Deep-cultivation of Planctomycetes and their phenomic and genomic characterization uncovers novel biology.</title>
        <authorList>
            <person name="Wiegand S."/>
            <person name="Jogler M."/>
            <person name="Boedeker C."/>
            <person name="Pinto D."/>
            <person name="Vollmers J."/>
            <person name="Rivas-Marin E."/>
            <person name="Kohn T."/>
            <person name="Peeters S.H."/>
            <person name="Heuer A."/>
            <person name="Rast P."/>
            <person name="Oberbeckmann S."/>
            <person name="Bunk B."/>
            <person name="Jeske O."/>
            <person name="Meyerdierks A."/>
            <person name="Storesund J.E."/>
            <person name="Kallscheuer N."/>
            <person name="Luecker S."/>
            <person name="Lage O.M."/>
            <person name="Pohl T."/>
            <person name="Merkel B.J."/>
            <person name="Hornburger P."/>
            <person name="Mueller R.-W."/>
            <person name="Bruemmer F."/>
            <person name="Labrenz M."/>
            <person name="Spormann A.M."/>
            <person name="Op den Camp H."/>
            <person name="Overmann J."/>
            <person name="Amann R."/>
            <person name="Jetten M.S.M."/>
            <person name="Mascher T."/>
            <person name="Medema M.H."/>
            <person name="Devos D.P."/>
            <person name="Kaster A.-K."/>
            <person name="Ovreas L."/>
            <person name="Rohde M."/>
            <person name="Galperin M.Y."/>
            <person name="Jogler C."/>
        </authorList>
    </citation>
    <scope>NUCLEOTIDE SEQUENCE [LARGE SCALE GENOMIC DNA]</scope>
    <source>
        <strain evidence="4 5">TBK1r</strain>
    </source>
</reference>
<name>A0ABX5Y2G2_9BACT</name>
<keyword evidence="5" id="KW-1185">Reference proteome</keyword>
<evidence type="ECO:0000313" key="4">
    <source>
        <dbReference type="EMBL" id="QDV88468.1"/>
    </source>
</evidence>
<dbReference type="PANTHER" id="PTHR30469">
    <property type="entry name" value="MULTIDRUG RESISTANCE PROTEIN MDTA"/>
    <property type="match status" value="1"/>
</dbReference>
<feature type="domain" description="CusB-like beta-barrel" evidence="3">
    <location>
        <begin position="264"/>
        <end position="341"/>
    </location>
</feature>
<comment type="similarity">
    <text evidence="1">Belongs to the membrane fusion protein (MFP) (TC 8.A.1) family.</text>
</comment>
<accession>A0ABX5Y2G2</accession>
<dbReference type="InterPro" id="IPR058792">
    <property type="entry name" value="Beta-barrel_RND_2"/>
</dbReference>
<protein>
    <submittedName>
        <fullName evidence="4">Multidrug resistance protein MdtA</fullName>
    </submittedName>
</protein>
<sequence>MSTSSRVIRAIRCGTLFGIFFIADVAPAQPPGKSDQEILQPVMACRVRTGESKSAYQLLGTVTPSRTTTIGYSLPGRLKTLHAKRGDRLAAGDAVADLQTDVIQIEIAAAKAELRLVEHQLAELQAGSRDEDIAEAEARMEAAGAIARRSASQLSRMSKLVQSKAASVEELDVATAEADSSRQLLQAATIAHARLVSGPRVEQVAQAQARVDLQREQVRLLEDRLKKHTLIAPFDGYVTAEYTEAGAWITAGDPVVDLIELDTVRVEVAVPAAQVVFLRPGQTIHVEFDARPGELLLGQLERIVPAADTRSRTFPVLVRIKNRIDDGIPMLMSGMVVRMDLPIGPEAKQTFVPTDAIVLDGVRQSVFVVDVGRASSAGGQSQAAVVRKVPVKLGVAQGDWIAITGEVDADAIVVTRGNERLAAGQSVEVTVGDG</sequence>
<dbReference type="RefSeq" id="WP_419580720.1">
    <property type="nucleotide sequence ID" value="NZ_CP036432.1"/>
</dbReference>
<dbReference type="NCBIfam" id="TIGR01730">
    <property type="entry name" value="RND_mfp"/>
    <property type="match status" value="1"/>
</dbReference>
<dbReference type="SUPFAM" id="SSF111369">
    <property type="entry name" value="HlyD-like secretion proteins"/>
    <property type="match status" value="1"/>
</dbReference>
<dbReference type="PANTHER" id="PTHR30469:SF15">
    <property type="entry name" value="HLYD FAMILY OF SECRETION PROTEINS"/>
    <property type="match status" value="1"/>
</dbReference>
<dbReference type="Pfam" id="PF25954">
    <property type="entry name" value="Beta-barrel_RND_2"/>
    <property type="match status" value="1"/>
</dbReference>
<dbReference type="InterPro" id="IPR006143">
    <property type="entry name" value="RND_pump_MFP"/>
</dbReference>
<dbReference type="Gene3D" id="2.40.30.170">
    <property type="match status" value="1"/>
</dbReference>
<evidence type="ECO:0000256" key="2">
    <source>
        <dbReference type="SAM" id="SignalP"/>
    </source>
</evidence>
<feature type="signal peptide" evidence="2">
    <location>
        <begin position="1"/>
        <end position="28"/>
    </location>
</feature>
<keyword evidence="2" id="KW-0732">Signal</keyword>
<evidence type="ECO:0000256" key="1">
    <source>
        <dbReference type="ARBA" id="ARBA00009477"/>
    </source>
</evidence>
<proteinExistence type="inferred from homology"/>
<dbReference type="Gene3D" id="2.40.50.100">
    <property type="match status" value="1"/>
</dbReference>
<dbReference type="Proteomes" id="UP000318081">
    <property type="component" value="Chromosome"/>
</dbReference>
<gene>
    <name evidence="4" type="primary">mdtA_8</name>
    <name evidence="4" type="ORF">TBK1r_75010</name>
</gene>